<dbReference type="PANTHER" id="PTHR42678:SF34">
    <property type="entry name" value="OS04G0183300 PROTEIN"/>
    <property type="match status" value="1"/>
</dbReference>
<protein>
    <submittedName>
        <fullName evidence="3">Amidase</fullName>
        <ecNumber evidence="3">3.5.1.4</ecNumber>
    </submittedName>
</protein>
<reference evidence="3 4" key="1">
    <citation type="submission" date="2021-12" db="EMBL/GenBank/DDBJ databases">
        <title>Discovery of the Pendulisporaceae a myxobacterial family with distinct sporulation behavior and unique specialized metabolism.</title>
        <authorList>
            <person name="Garcia R."/>
            <person name="Popoff A."/>
            <person name="Bader C.D."/>
            <person name="Loehr J."/>
            <person name="Walesch S."/>
            <person name="Walt C."/>
            <person name="Boldt J."/>
            <person name="Bunk B."/>
            <person name="Haeckl F.J.F.P.J."/>
            <person name="Gunesch A.P."/>
            <person name="Birkelbach J."/>
            <person name="Nuebel U."/>
            <person name="Pietschmann T."/>
            <person name="Bach T."/>
            <person name="Mueller R."/>
        </authorList>
    </citation>
    <scope>NUCLEOTIDE SEQUENCE [LARGE SCALE GENOMIC DNA]</scope>
    <source>
        <strain evidence="3 4">MSr11954</strain>
    </source>
</reference>
<evidence type="ECO:0000259" key="2">
    <source>
        <dbReference type="Pfam" id="PF01425"/>
    </source>
</evidence>
<feature type="compositionally biased region" description="Basic and acidic residues" evidence="1">
    <location>
        <begin position="451"/>
        <end position="464"/>
    </location>
</feature>
<name>A0ABZ2M683_9BACT</name>
<feature type="region of interest" description="Disordered" evidence="1">
    <location>
        <begin position="1"/>
        <end position="32"/>
    </location>
</feature>
<dbReference type="Proteomes" id="UP001370348">
    <property type="component" value="Chromosome"/>
</dbReference>
<dbReference type="InterPro" id="IPR036928">
    <property type="entry name" value="AS_sf"/>
</dbReference>
<dbReference type="EC" id="3.5.1.4" evidence="3"/>
<dbReference type="GO" id="GO:0004040">
    <property type="term" value="F:amidase activity"/>
    <property type="evidence" value="ECO:0007669"/>
    <property type="project" value="UniProtKB-EC"/>
</dbReference>
<feature type="compositionally biased region" description="Basic and acidic residues" evidence="1">
    <location>
        <begin position="10"/>
        <end position="24"/>
    </location>
</feature>
<keyword evidence="4" id="KW-1185">Reference proteome</keyword>
<gene>
    <name evidence="3" type="ORF">LZC94_11055</name>
</gene>
<accession>A0ABZ2M683</accession>
<evidence type="ECO:0000313" key="3">
    <source>
        <dbReference type="EMBL" id="WXB17789.1"/>
    </source>
</evidence>
<sequence length="464" mass="49303">MNAISAIAADAREQADRLDEERRTRGPRGPLHGIPVVVKDNFETADMQTAAGSILLRGWTSGEDATMVKKLRAAGAIVLAKTNMHEWAWGWETRGTLFGQTHNPYALDRVPGGSSGGTGAAVAASFASFGLGTDTCGSIRVPSANNNLVGLRPTYGLTSRKGIIPMSHTQDAGGPLARSVTDIAFAMDVLTGYDPADPVTKDGAGRAPATYTTFLQRQGLRGARVGILGNLLSRGPADEEIAGIIRKAAETMRAEGATVVEVTMPALPDFVDVEDGAPADLSISEFKFDLNDYLRDHPTAKVRTLADVLASGKLDSSIEPYLRMSEAQKQRNSPDYLRRVAQRKISGAATAGALAAQRLDALLYPTLRQKATKLGEAQHGVNCQLSAHTGFPAISVPAGFTADGVPVGLELIGPAWSEGSLIRLAYSFEQATRYRRPPASTPSLPRPSAPDPRHAADESRRSVR</sequence>
<keyword evidence="3" id="KW-0378">Hydrolase</keyword>
<feature type="domain" description="Amidase" evidence="2">
    <location>
        <begin position="2"/>
        <end position="421"/>
    </location>
</feature>
<proteinExistence type="predicted"/>
<dbReference type="Pfam" id="PF01425">
    <property type="entry name" value="Amidase"/>
    <property type="match status" value="1"/>
</dbReference>
<dbReference type="InterPro" id="IPR023631">
    <property type="entry name" value="Amidase_dom"/>
</dbReference>
<dbReference type="Gene3D" id="3.90.1300.10">
    <property type="entry name" value="Amidase signature (AS) domain"/>
    <property type="match status" value="1"/>
</dbReference>
<dbReference type="EMBL" id="CP089984">
    <property type="protein sequence ID" value="WXB17789.1"/>
    <property type="molecule type" value="Genomic_DNA"/>
</dbReference>
<evidence type="ECO:0000256" key="1">
    <source>
        <dbReference type="SAM" id="MobiDB-lite"/>
    </source>
</evidence>
<feature type="region of interest" description="Disordered" evidence="1">
    <location>
        <begin position="434"/>
        <end position="464"/>
    </location>
</feature>
<evidence type="ECO:0000313" key="4">
    <source>
        <dbReference type="Proteomes" id="UP001370348"/>
    </source>
</evidence>
<dbReference type="PANTHER" id="PTHR42678">
    <property type="entry name" value="AMIDASE"/>
    <property type="match status" value="1"/>
</dbReference>
<dbReference type="SUPFAM" id="SSF75304">
    <property type="entry name" value="Amidase signature (AS) enzymes"/>
    <property type="match status" value="1"/>
</dbReference>
<organism evidence="3 4">
    <name type="scientific">Pendulispora albinea</name>
    <dbReference type="NCBI Taxonomy" id="2741071"/>
    <lineage>
        <taxon>Bacteria</taxon>
        <taxon>Pseudomonadati</taxon>
        <taxon>Myxococcota</taxon>
        <taxon>Myxococcia</taxon>
        <taxon>Myxococcales</taxon>
        <taxon>Sorangiineae</taxon>
        <taxon>Pendulisporaceae</taxon>
        <taxon>Pendulispora</taxon>
    </lineage>
</organism>